<gene>
    <name evidence="2" type="ORF">HPBE_LOCUS19900</name>
</gene>
<dbReference type="OrthoDB" id="5869997at2759"/>
<accession>A0A3P8EZP6</accession>
<reference evidence="2 3" key="1">
    <citation type="submission" date="2018-11" db="EMBL/GenBank/DDBJ databases">
        <authorList>
            <consortium name="Pathogen Informatics"/>
        </authorList>
    </citation>
    <scope>NUCLEOTIDE SEQUENCE [LARGE SCALE GENOMIC DNA]</scope>
</reference>
<evidence type="ECO:0000313" key="3">
    <source>
        <dbReference type="Proteomes" id="UP000050761"/>
    </source>
</evidence>
<dbReference type="AlphaFoldDB" id="A0A183GCK1"/>
<evidence type="ECO:0000313" key="2">
    <source>
        <dbReference type="EMBL" id="VDP17289.1"/>
    </source>
</evidence>
<accession>A0A183GCK1</accession>
<protein>
    <submittedName>
        <fullName evidence="4">PH domain-containing protein</fullName>
    </submittedName>
</protein>
<dbReference type="EMBL" id="UZAH01031703">
    <property type="protein sequence ID" value="VDP17289.1"/>
    <property type="molecule type" value="Genomic_DNA"/>
</dbReference>
<dbReference type="WBParaSite" id="HPBE_0001990101-mRNA-1">
    <property type="protein sequence ID" value="HPBE_0001990101-mRNA-1"/>
    <property type="gene ID" value="HPBE_0001990101"/>
</dbReference>
<dbReference type="PROSITE" id="PS50003">
    <property type="entry name" value="PH_DOMAIN"/>
    <property type="match status" value="1"/>
</dbReference>
<proteinExistence type="predicted"/>
<organism evidence="3 4">
    <name type="scientific">Heligmosomoides polygyrus</name>
    <name type="common">Parasitic roundworm</name>
    <dbReference type="NCBI Taxonomy" id="6339"/>
    <lineage>
        <taxon>Eukaryota</taxon>
        <taxon>Metazoa</taxon>
        <taxon>Ecdysozoa</taxon>
        <taxon>Nematoda</taxon>
        <taxon>Chromadorea</taxon>
        <taxon>Rhabditida</taxon>
        <taxon>Rhabditina</taxon>
        <taxon>Rhabditomorpha</taxon>
        <taxon>Strongyloidea</taxon>
        <taxon>Heligmosomidae</taxon>
        <taxon>Heligmosomoides</taxon>
    </lineage>
</organism>
<name>A0A183GCK1_HELPZ</name>
<keyword evidence="3" id="KW-1185">Reference proteome</keyword>
<evidence type="ECO:0000313" key="4">
    <source>
        <dbReference type="WBParaSite" id="HPBE_0001990101-mRNA-1"/>
    </source>
</evidence>
<feature type="domain" description="PH" evidence="1">
    <location>
        <begin position="1"/>
        <end position="22"/>
    </location>
</feature>
<reference evidence="4" key="2">
    <citation type="submission" date="2019-09" db="UniProtKB">
        <authorList>
            <consortium name="WormBaseParasite"/>
        </authorList>
    </citation>
    <scope>IDENTIFICATION</scope>
</reference>
<evidence type="ECO:0000259" key="1">
    <source>
        <dbReference type="PROSITE" id="PS50003"/>
    </source>
</evidence>
<sequence length="101" mass="11633">MLLVTDEEQIERWVAHFKDVLNQPEPSDTYDFRDEEEESVLEVYMGNITLKKMDRAIKSLKGDKAPGLDEISAALLKAGAMTTTLTRLFNICWQRLEVQED</sequence>
<dbReference type="InterPro" id="IPR001849">
    <property type="entry name" value="PH_domain"/>
</dbReference>
<dbReference type="Proteomes" id="UP000050761">
    <property type="component" value="Unassembled WGS sequence"/>
</dbReference>